<accession>A0A9N9NJY1</accession>
<dbReference type="Proteomes" id="UP000789570">
    <property type="component" value="Unassembled WGS sequence"/>
</dbReference>
<proteinExistence type="predicted"/>
<reference evidence="2" key="1">
    <citation type="submission" date="2021-06" db="EMBL/GenBank/DDBJ databases">
        <authorList>
            <person name="Kallberg Y."/>
            <person name="Tangrot J."/>
            <person name="Rosling A."/>
        </authorList>
    </citation>
    <scope>NUCLEOTIDE SEQUENCE</scope>
    <source>
        <strain evidence="2">UK204</strain>
    </source>
</reference>
<evidence type="ECO:0000313" key="3">
    <source>
        <dbReference type="Proteomes" id="UP000789570"/>
    </source>
</evidence>
<keyword evidence="3" id="KW-1185">Reference proteome</keyword>
<comment type="caution">
    <text evidence="2">The sequence shown here is derived from an EMBL/GenBank/DDBJ whole genome shotgun (WGS) entry which is preliminary data.</text>
</comment>
<dbReference type="AlphaFoldDB" id="A0A9N9NJY1"/>
<sequence length="47" mass="5307">ARKLKTNDLLPSPLPKKPSITSKVTNKPSVLRWDDKPMNDDTIFDNA</sequence>
<gene>
    <name evidence="2" type="ORF">FCALED_LOCUS15879</name>
</gene>
<feature type="non-terminal residue" evidence="2">
    <location>
        <position position="1"/>
    </location>
</feature>
<feature type="region of interest" description="Disordered" evidence="1">
    <location>
        <begin position="1"/>
        <end position="47"/>
    </location>
</feature>
<evidence type="ECO:0000313" key="2">
    <source>
        <dbReference type="EMBL" id="CAG8744767.1"/>
    </source>
</evidence>
<feature type="non-terminal residue" evidence="2">
    <location>
        <position position="47"/>
    </location>
</feature>
<evidence type="ECO:0000256" key="1">
    <source>
        <dbReference type="SAM" id="MobiDB-lite"/>
    </source>
</evidence>
<dbReference type="EMBL" id="CAJVPQ010016120">
    <property type="protein sequence ID" value="CAG8744767.1"/>
    <property type="molecule type" value="Genomic_DNA"/>
</dbReference>
<protein>
    <submittedName>
        <fullName evidence="2">11827_t:CDS:1</fullName>
    </submittedName>
</protein>
<name>A0A9N9NJY1_9GLOM</name>
<organism evidence="2 3">
    <name type="scientific">Funneliformis caledonium</name>
    <dbReference type="NCBI Taxonomy" id="1117310"/>
    <lineage>
        <taxon>Eukaryota</taxon>
        <taxon>Fungi</taxon>
        <taxon>Fungi incertae sedis</taxon>
        <taxon>Mucoromycota</taxon>
        <taxon>Glomeromycotina</taxon>
        <taxon>Glomeromycetes</taxon>
        <taxon>Glomerales</taxon>
        <taxon>Glomeraceae</taxon>
        <taxon>Funneliformis</taxon>
    </lineage>
</organism>